<dbReference type="EMBL" id="CAJVQC010023036">
    <property type="protein sequence ID" value="CAG8720634.1"/>
    <property type="molecule type" value="Genomic_DNA"/>
</dbReference>
<reference evidence="1" key="1">
    <citation type="submission" date="2021-06" db="EMBL/GenBank/DDBJ databases">
        <authorList>
            <person name="Kallberg Y."/>
            <person name="Tangrot J."/>
            <person name="Rosling A."/>
        </authorList>
    </citation>
    <scope>NUCLEOTIDE SEQUENCE</scope>
    <source>
        <strain evidence="1">MA461A</strain>
    </source>
</reference>
<organism evidence="1 2">
    <name type="scientific">Racocetra persica</name>
    <dbReference type="NCBI Taxonomy" id="160502"/>
    <lineage>
        <taxon>Eukaryota</taxon>
        <taxon>Fungi</taxon>
        <taxon>Fungi incertae sedis</taxon>
        <taxon>Mucoromycota</taxon>
        <taxon>Glomeromycotina</taxon>
        <taxon>Glomeromycetes</taxon>
        <taxon>Diversisporales</taxon>
        <taxon>Gigasporaceae</taxon>
        <taxon>Racocetra</taxon>
    </lineage>
</organism>
<protein>
    <submittedName>
        <fullName evidence="1">8694_t:CDS:1</fullName>
    </submittedName>
</protein>
<dbReference type="Proteomes" id="UP000789920">
    <property type="component" value="Unassembled WGS sequence"/>
</dbReference>
<feature type="non-terminal residue" evidence="1">
    <location>
        <position position="1"/>
    </location>
</feature>
<accession>A0ACA9PR33</accession>
<keyword evidence="2" id="KW-1185">Reference proteome</keyword>
<gene>
    <name evidence="1" type="ORF">RPERSI_LOCUS11269</name>
</gene>
<comment type="caution">
    <text evidence="1">The sequence shown here is derived from an EMBL/GenBank/DDBJ whole genome shotgun (WGS) entry which is preliminary data.</text>
</comment>
<sequence>VNDNISNRTSEELNIIVNNDEVFSEKELVKEKENNRHATKTASQDKQELLTLLQQEKIEHIFQLNKSVFFKNNEYIENKEGYIVSGRDFATNILSNAKLKILLTANFKTHVQRRLNQLKSNDHNTIHLDIIK</sequence>
<proteinExistence type="predicted"/>
<evidence type="ECO:0000313" key="2">
    <source>
        <dbReference type="Proteomes" id="UP000789920"/>
    </source>
</evidence>
<name>A0ACA9PR33_9GLOM</name>
<evidence type="ECO:0000313" key="1">
    <source>
        <dbReference type="EMBL" id="CAG8720634.1"/>
    </source>
</evidence>